<dbReference type="AlphaFoldDB" id="A0A828Y5Y3"/>
<comment type="caution">
    <text evidence="1">The sequence shown here is derived from an EMBL/GenBank/DDBJ whole genome shotgun (WGS) entry which is preliminary data.</text>
</comment>
<dbReference type="EMBL" id="AKWH02000062">
    <property type="protein sequence ID" value="EKO50486.1"/>
    <property type="molecule type" value="Genomic_DNA"/>
</dbReference>
<dbReference type="Proteomes" id="UP000006339">
    <property type="component" value="Unassembled WGS sequence"/>
</dbReference>
<evidence type="ECO:0000313" key="2">
    <source>
        <dbReference type="Proteomes" id="UP000006339"/>
    </source>
</evidence>
<accession>A0A828Y5Y3</accession>
<name>A0A828Y5Y3_9LEPT</name>
<protein>
    <submittedName>
        <fullName evidence="1">Uncharacterized protein</fullName>
    </submittedName>
</protein>
<gene>
    <name evidence="1" type="ORF">LEP1GSC131_1185</name>
</gene>
<organism evidence="1 2">
    <name type="scientific">Leptospira kirschneri str. 200802841</name>
    <dbReference type="NCBI Taxonomy" id="1193047"/>
    <lineage>
        <taxon>Bacteria</taxon>
        <taxon>Pseudomonadati</taxon>
        <taxon>Spirochaetota</taxon>
        <taxon>Spirochaetia</taxon>
        <taxon>Leptospirales</taxon>
        <taxon>Leptospiraceae</taxon>
        <taxon>Leptospira</taxon>
    </lineage>
</organism>
<reference evidence="1" key="1">
    <citation type="submission" date="2012-10" db="EMBL/GenBank/DDBJ databases">
        <authorList>
            <person name="Harkins D.M."/>
            <person name="Durkin A.S."/>
            <person name="Brinkac L.M."/>
            <person name="Selengut J.D."/>
            <person name="Sanka R."/>
            <person name="DePew J."/>
            <person name="Purushe J."/>
            <person name="Picardeau M."/>
            <person name="Werts C."/>
            <person name="Goarant C."/>
            <person name="Vinetz J.M."/>
            <person name="Sutton G.G."/>
            <person name="Nelson W.C."/>
            <person name="Fouts D.E."/>
        </authorList>
    </citation>
    <scope>NUCLEOTIDE SEQUENCE [LARGE SCALE GENOMIC DNA]</scope>
    <source>
        <strain evidence="1">200802841</strain>
    </source>
</reference>
<proteinExistence type="predicted"/>
<keyword evidence="2" id="KW-1185">Reference proteome</keyword>
<evidence type="ECO:0000313" key="1">
    <source>
        <dbReference type="EMBL" id="EKO50486.1"/>
    </source>
</evidence>
<sequence>MEFIENHLYLCKPEYLGRKIQDRIFCQIFVTDSIFIEDYNCIVYF</sequence>